<gene>
    <name evidence="2" type="ORF">JOF55_003238</name>
</gene>
<dbReference type="RefSeq" id="WP_310275109.1">
    <property type="nucleotide sequence ID" value="NZ_JAVDXW010000001.1"/>
</dbReference>
<proteinExistence type="predicted"/>
<feature type="transmembrane region" description="Helical" evidence="1">
    <location>
        <begin position="92"/>
        <end position="112"/>
    </location>
</feature>
<keyword evidence="1" id="KW-0812">Transmembrane</keyword>
<dbReference type="AlphaFoldDB" id="A0AAE4CPF3"/>
<comment type="caution">
    <text evidence="2">The sequence shown here is derived from an EMBL/GenBank/DDBJ whole genome shotgun (WGS) entry which is preliminary data.</text>
</comment>
<keyword evidence="1" id="KW-0472">Membrane</keyword>
<evidence type="ECO:0000313" key="3">
    <source>
        <dbReference type="Proteomes" id="UP001180845"/>
    </source>
</evidence>
<reference evidence="2" key="1">
    <citation type="submission" date="2023-07" db="EMBL/GenBank/DDBJ databases">
        <title>Sequencing the genomes of 1000 actinobacteria strains.</title>
        <authorList>
            <person name="Klenk H.-P."/>
        </authorList>
    </citation>
    <scope>NUCLEOTIDE SEQUENCE</scope>
    <source>
        <strain evidence="2">DSM 45977</strain>
    </source>
</reference>
<evidence type="ECO:0000256" key="1">
    <source>
        <dbReference type="SAM" id="Phobius"/>
    </source>
</evidence>
<dbReference type="PROSITE" id="PS51257">
    <property type="entry name" value="PROKAR_LIPOPROTEIN"/>
    <property type="match status" value="1"/>
</dbReference>
<evidence type="ECO:0000313" key="2">
    <source>
        <dbReference type="EMBL" id="MDR7303057.1"/>
    </source>
</evidence>
<keyword evidence="1" id="KW-1133">Transmembrane helix</keyword>
<keyword evidence="3" id="KW-1185">Reference proteome</keyword>
<dbReference type="EMBL" id="JAVDXW010000001">
    <property type="protein sequence ID" value="MDR7303057.1"/>
    <property type="molecule type" value="Genomic_DNA"/>
</dbReference>
<dbReference type="Proteomes" id="UP001180845">
    <property type="component" value="Unassembled WGS sequence"/>
</dbReference>
<feature type="transmembrane region" description="Helical" evidence="1">
    <location>
        <begin position="132"/>
        <end position="152"/>
    </location>
</feature>
<evidence type="ECO:0008006" key="4">
    <source>
        <dbReference type="Google" id="ProtNLM"/>
    </source>
</evidence>
<protein>
    <recommendedName>
        <fullName evidence="4">Lipoprotein</fullName>
    </recommendedName>
</protein>
<organism evidence="2 3">
    <name type="scientific">Haloactinomyces albus</name>
    <dbReference type="NCBI Taxonomy" id="1352928"/>
    <lineage>
        <taxon>Bacteria</taxon>
        <taxon>Bacillati</taxon>
        <taxon>Actinomycetota</taxon>
        <taxon>Actinomycetes</taxon>
        <taxon>Actinopolysporales</taxon>
        <taxon>Actinopolysporaceae</taxon>
        <taxon>Haloactinomyces</taxon>
    </lineage>
</organism>
<sequence length="182" mass="20096">MRRIRTGWLWLYGANPLHLLLLLAGCTLAGYAVSLAESAPMFSRMLVWFGAAVIVHDFVLFPVYALGDRFLTGGSRALRRSQRMRPPVSPVNYVRLPALGVGLLFILFYPGILERSSATYIAATGQTQEPFSHRWLLLTAVMFGAGVLAYAARLGYAFRHRSGARDTSRGRDHSPGRGPDSE</sequence>
<accession>A0AAE4CPF3</accession>
<name>A0AAE4CPF3_9ACTN</name>
<feature type="transmembrane region" description="Helical" evidence="1">
    <location>
        <begin position="46"/>
        <end position="71"/>
    </location>
</feature>